<organism evidence="1 2">
    <name type="scientific">Rhizobium leguminosarum</name>
    <dbReference type="NCBI Taxonomy" id="384"/>
    <lineage>
        <taxon>Bacteria</taxon>
        <taxon>Pseudomonadati</taxon>
        <taxon>Pseudomonadota</taxon>
        <taxon>Alphaproteobacteria</taxon>
        <taxon>Hyphomicrobiales</taxon>
        <taxon>Rhizobiaceae</taxon>
        <taxon>Rhizobium/Agrobacterium group</taxon>
        <taxon>Rhizobium</taxon>
    </lineage>
</organism>
<protein>
    <submittedName>
        <fullName evidence="1">Uncharacterized protein</fullName>
    </submittedName>
</protein>
<dbReference type="Proteomes" id="UP000251166">
    <property type="component" value="Plasmid unnamed2"/>
</dbReference>
<reference evidence="1 2" key="1">
    <citation type="submission" date="2018-07" db="EMBL/GenBank/DDBJ databases">
        <title>Rhizobium leguminosarum strain:ATCC 14479 Genome sequencing and assembly.</title>
        <authorList>
            <person name="Chakraborty R."/>
        </authorList>
    </citation>
    <scope>NUCLEOTIDE SEQUENCE [LARGE SCALE GENOMIC DNA]</scope>
    <source>
        <strain evidence="1 2">ATCC 14479</strain>
        <plasmid evidence="2">Plasmid unnamed2</plasmid>
    </source>
</reference>
<keyword evidence="1" id="KW-0614">Plasmid</keyword>
<geneLocation type="plasmid" evidence="1 2">
    <name>unnamed2</name>
</geneLocation>
<name>A0A2Z4YRD3_RHILE</name>
<evidence type="ECO:0000313" key="1">
    <source>
        <dbReference type="EMBL" id="AXA43696.1"/>
    </source>
</evidence>
<gene>
    <name evidence="1" type="ORF">DLJ82_7451</name>
</gene>
<evidence type="ECO:0000313" key="2">
    <source>
        <dbReference type="Proteomes" id="UP000251166"/>
    </source>
</evidence>
<dbReference type="EMBL" id="CP030762">
    <property type="protein sequence ID" value="AXA43696.1"/>
    <property type="molecule type" value="Genomic_DNA"/>
</dbReference>
<dbReference type="AlphaFoldDB" id="A0A2Z4YRD3"/>
<sequence>MPQLLTMNVKNYESQTQNFYFFQQPAIYTGGGEVYSNSLFAQSLGNYDNTGAILTFQVNLQYYAGIQQANTPPQIGASSGYSSASRAIDLAPSSGGGGKPNDWTTATVNPLGLSSPIYGEGVQPGAFRVTTPVFNSPPYFNVGSAVAVNGGIVLSNWCCHVKFLWLERSAARGYSGDTGRNFPCIESFEPMVANCLRGAATGRN</sequence>
<dbReference type="RefSeq" id="WP_233938740.1">
    <property type="nucleotide sequence ID" value="NZ_CP030762.1"/>
</dbReference>
<accession>A0A2Z4YRD3</accession>
<proteinExistence type="predicted"/>